<dbReference type="EMBL" id="PNEN01000099">
    <property type="protein sequence ID" value="PPJ61217.1"/>
    <property type="molecule type" value="Genomic_DNA"/>
</dbReference>
<gene>
    <name evidence="1" type="ORF">CBER1_06729</name>
</gene>
<evidence type="ECO:0000313" key="1">
    <source>
        <dbReference type="EMBL" id="PPJ61217.1"/>
    </source>
</evidence>
<keyword evidence="2" id="KW-1185">Reference proteome</keyword>
<evidence type="ECO:0000313" key="2">
    <source>
        <dbReference type="Proteomes" id="UP000237631"/>
    </source>
</evidence>
<sequence>MRFSTFAVGAFAASVFAAPAPIEEKRQLAGVVGLLNPLLGQVTAITGAINATASVAVLGVNATVAVNLTQVTETIVKEVDGLVQLVDTVLETTEGLTNLTNVGGVLQIVNGLLSGIPVVSTVTGVARTIPIVGSVLPAKRQIDISVNADLDGVADLVSSLVAEITATIENATKVVPGLDLSVSLTGLTTSLDNLLDAVEDLVNGVLGVVSSILKALPITNILNLKIEI</sequence>
<dbReference type="Proteomes" id="UP000237631">
    <property type="component" value="Unassembled WGS sequence"/>
</dbReference>
<accession>A0A2S6CND4</accession>
<dbReference type="AlphaFoldDB" id="A0A2S6CND4"/>
<name>A0A2S6CND4_9PEZI</name>
<protein>
    <submittedName>
        <fullName evidence="1">Uncharacterized protein</fullName>
    </submittedName>
</protein>
<dbReference type="OrthoDB" id="3648375at2759"/>
<proteinExistence type="predicted"/>
<organism evidence="1 2">
    <name type="scientific">Cercospora berteroae</name>
    <dbReference type="NCBI Taxonomy" id="357750"/>
    <lineage>
        <taxon>Eukaryota</taxon>
        <taxon>Fungi</taxon>
        <taxon>Dikarya</taxon>
        <taxon>Ascomycota</taxon>
        <taxon>Pezizomycotina</taxon>
        <taxon>Dothideomycetes</taxon>
        <taxon>Dothideomycetidae</taxon>
        <taxon>Mycosphaerellales</taxon>
        <taxon>Mycosphaerellaceae</taxon>
        <taxon>Cercospora</taxon>
    </lineage>
</organism>
<reference evidence="2" key="1">
    <citation type="journal article" date="2017" name="bioRxiv">
        <title>Conservation of a gene cluster reveals novel cercosporin biosynthetic mechanisms and extends production to the genus Colletotrichum.</title>
        <authorList>
            <person name="de Jonge R."/>
            <person name="Ebert M.K."/>
            <person name="Huitt-Roehl C.R."/>
            <person name="Pal P."/>
            <person name="Suttle J.C."/>
            <person name="Spanner R.E."/>
            <person name="Neubauer J.D."/>
            <person name="Jurick W.M.II."/>
            <person name="Stott K.A."/>
            <person name="Secor G.A."/>
            <person name="Thomma B.P.H.J."/>
            <person name="Van de Peer Y."/>
            <person name="Townsend C.A."/>
            <person name="Bolton M.D."/>
        </authorList>
    </citation>
    <scope>NUCLEOTIDE SEQUENCE [LARGE SCALE GENOMIC DNA]</scope>
    <source>
        <strain evidence="2">CBS538.71</strain>
    </source>
</reference>
<comment type="caution">
    <text evidence="1">The sequence shown here is derived from an EMBL/GenBank/DDBJ whole genome shotgun (WGS) entry which is preliminary data.</text>
</comment>